<sequence>MNEQTGIFKVDSSGEIAVDYLFDGGWFRGELGVFSLAGMEDYEPGETAFIKEAARRASSNSEQGHILISDEIEGAKFSADLPWERNFNTGTYQGIKTFNLTPGDEVGLMMVQNNTISKTQKQPQKTSEFGKTVIFSMPEANPFNSSSNGNEIVDVNGSGTIAWEDVPLAQADKDYNDLILDLQGLESNLATLSDNINPTRDWRKSVVLWDGDLAQLSDDDLVMHLELDEEKKKTASDSSPEGKNNQGKLNKGAKFRDGVVELDGKNDFIEVKDSSDINTNTHAKRTISIWFKVDDKDIANRQQIIYEEGGYQKDDGGLNIYIEDGQIYFGGWNRSGGNWTGTYLASDDLSSNTWHHAVLVLDAEPGVNTVQEDAFTAYLDGVKISSGEGMELTSHSDDIGIGGLNETTKFHDEPGSKNSKLSLGGSIDDVRLYNRALSPREISYLFSPNHDPSAVDDEVLTVANTEVILLASSLLDNDSDRDRNRLTLTAVDNAVNGTVTIDEAGNVVFTPAAGFEGDASFEYTVNDGKGGSDTATVAVTVLPASEPIPLGTNLHRLADWSPQFPFLNAFESARQWIPQSWGVIPKEEGVGFQYVWDTGEFADIDLDADGWVKTLPAPEDEPEYSSVTTVMFRNVGDYPGGKYVVLYEGEGTIEYGLDAVKDKSASTPGRDVIDVSPSAAGILLRITETDPDETGEYLRDIQVIPEEYEYAQDQIFNPQFLETNQHFNTLRFMDWMATNHSTQGEWSDRPTPDSSIFSGEIASIEAMVELANRTDTDPWFTMPHMATDEYVTNFAQYVKDNLDPELKVYVEYSNEVWNNDFAQGWWIENQGKEEFVDSTIGDFGKRMDWFGKRTTEITQMWDEVYGEDKERVIGVIGAQAANNWTARRPLAYSWTDTPLSHEEYGIDAIAIAPYFGSYIGQPKYEAELESWIDSEDEDSENLALDNLFVEINEGGALDYAPPQGALQQAYTWTEGYAVLADSHGLDLLTYESGQHLNGSRGVEENEAIGDLFIAANRDPRMGQIYQEYFTTLNELGVDLSLNYTDVSRYNKYGSWGLLENIGQTDSPKYNAIKNASTKVTNDLPPELGKINTNLGSLNILLVGESLDLNFNYTDVGLTDYHEIEFDWGDDTALDILEQEPLLGEVGKVATSHSYSNPGIYEPVVTITDDDNLSTSKSLTVTVAKKVAINWNFDSNNSDLNLSGNGSIKVAIWGTTDFDPTTIDPTSIRADDNRDILLDGQDVSAIANDFQFRDLNSDGLTDLEITFSKSELRGIVETNSEPFLSEQQIYLFGSAAQPDGSFFLGMEQADLS</sequence>
<evidence type="ECO:0000256" key="1">
    <source>
        <dbReference type="SAM" id="Coils"/>
    </source>
</evidence>
<reference evidence="5" key="1">
    <citation type="journal article" date="2021" name="Antonie Van Leeuwenhoek">
        <title>Draft genome and description of Waterburya agarophytonicola gen. nov. sp. nov. (Pleurocapsales, Cyanobacteria): a seaweed symbiont.</title>
        <authorList>
            <person name="Bonthond G."/>
            <person name="Shalygin S."/>
            <person name="Bayer T."/>
            <person name="Weinberger F."/>
        </authorList>
    </citation>
    <scope>NUCLEOTIDE SEQUENCE</scope>
    <source>
        <strain evidence="5">KI4</strain>
    </source>
</reference>
<protein>
    <submittedName>
        <fullName evidence="5">Cadherin-like domain-containing protein</fullName>
    </submittedName>
</protein>
<feature type="coiled-coil region" evidence="1">
    <location>
        <begin position="168"/>
        <end position="195"/>
    </location>
</feature>
<name>A0A964BRT0_9CYAN</name>
<dbReference type="Gene3D" id="2.60.40.3440">
    <property type="match status" value="1"/>
</dbReference>
<dbReference type="Pfam" id="PF13448">
    <property type="entry name" value="DUF4114"/>
    <property type="match status" value="1"/>
</dbReference>
<dbReference type="InterPro" id="IPR013783">
    <property type="entry name" value="Ig-like_fold"/>
</dbReference>
<keyword evidence="6" id="KW-1185">Reference proteome</keyword>
<dbReference type="CDD" id="cd00146">
    <property type="entry name" value="PKD"/>
    <property type="match status" value="1"/>
</dbReference>
<dbReference type="Pfam" id="PF17892">
    <property type="entry name" value="Cadherin_5"/>
    <property type="match status" value="1"/>
</dbReference>
<dbReference type="Proteomes" id="UP000729733">
    <property type="component" value="Unassembled WGS sequence"/>
</dbReference>
<dbReference type="InterPro" id="IPR035986">
    <property type="entry name" value="PKD_dom_sf"/>
</dbReference>
<evidence type="ECO:0000259" key="3">
    <source>
        <dbReference type="Pfam" id="PF13448"/>
    </source>
</evidence>
<accession>A0A964BRT0</accession>
<dbReference type="InterPro" id="IPR025193">
    <property type="entry name" value="DUF4114"/>
</dbReference>
<proteinExistence type="predicted"/>
<dbReference type="Gene3D" id="2.60.120.200">
    <property type="match status" value="1"/>
</dbReference>
<dbReference type="SUPFAM" id="SSF49899">
    <property type="entry name" value="Concanavalin A-like lectins/glucanases"/>
    <property type="match status" value="1"/>
</dbReference>
<feature type="compositionally biased region" description="Polar residues" evidence="2">
    <location>
        <begin position="236"/>
        <end position="248"/>
    </location>
</feature>
<feature type="domain" description="DUF4114" evidence="3">
    <location>
        <begin position="100"/>
        <end position="183"/>
    </location>
</feature>
<keyword evidence="1" id="KW-0175">Coiled coil</keyword>
<gene>
    <name evidence="5" type="ORF">I4641_16200</name>
</gene>
<organism evidence="5 6">
    <name type="scientific">Waterburya agarophytonicola KI4</name>
    <dbReference type="NCBI Taxonomy" id="2874699"/>
    <lineage>
        <taxon>Bacteria</taxon>
        <taxon>Bacillati</taxon>
        <taxon>Cyanobacteriota</taxon>
        <taxon>Cyanophyceae</taxon>
        <taxon>Pleurocapsales</taxon>
        <taxon>Hyellaceae</taxon>
        <taxon>Waterburya</taxon>
        <taxon>Waterburya agarophytonicola</taxon>
    </lineage>
</organism>
<comment type="caution">
    <text evidence="5">The sequence shown here is derived from an EMBL/GenBank/DDBJ whole genome shotgun (WGS) entry which is preliminary data.</text>
</comment>
<evidence type="ECO:0000259" key="4">
    <source>
        <dbReference type="Pfam" id="PF17892"/>
    </source>
</evidence>
<dbReference type="InterPro" id="IPR013320">
    <property type="entry name" value="ConA-like_dom_sf"/>
</dbReference>
<evidence type="ECO:0000313" key="5">
    <source>
        <dbReference type="EMBL" id="MCC0178518.1"/>
    </source>
</evidence>
<dbReference type="RefSeq" id="WP_229641616.1">
    <property type="nucleotide sequence ID" value="NZ_JADWDC010000045.1"/>
</dbReference>
<evidence type="ECO:0000256" key="2">
    <source>
        <dbReference type="SAM" id="MobiDB-lite"/>
    </source>
</evidence>
<feature type="region of interest" description="Disordered" evidence="2">
    <location>
        <begin position="230"/>
        <end position="251"/>
    </location>
</feature>
<feature type="domain" description="Cadherin-like" evidence="4">
    <location>
        <begin position="449"/>
        <end position="541"/>
    </location>
</feature>
<dbReference type="Gene3D" id="2.60.40.10">
    <property type="entry name" value="Immunoglobulins"/>
    <property type="match status" value="1"/>
</dbReference>
<evidence type="ECO:0000313" key="6">
    <source>
        <dbReference type="Proteomes" id="UP000729733"/>
    </source>
</evidence>
<dbReference type="EMBL" id="JADWDC010000045">
    <property type="protein sequence ID" value="MCC0178518.1"/>
    <property type="molecule type" value="Genomic_DNA"/>
</dbReference>
<dbReference type="SUPFAM" id="SSF49299">
    <property type="entry name" value="PKD domain"/>
    <property type="match status" value="1"/>
</dbReference>
<dbReference type="Pfam" id="PF13385">
    <property type="entry name" value="Laminin_G_3"/>
    <property type="match status" value="1"/>
</dbReference>
<dbReference type="InterPro" id="IPR041690">
    <property type="entry name" value="Cadherin_5"/>
</dbReference>